<feature type="transmembrane region" description="Helical" evidence="1">
    <location>
        <begin position="254"/>
        <end position="276"/>
    </location>
</feature>
<reference evidence="2 3" key="1">
    <citation type="submission" date="2024-07" db="EMBL/GenBank/DDBJ databases">
        <title>Uliginosibacterium paludis KCTC:42655.</title>
        <authorList>
            <person name="Kim M.K."/>
        </authorList>
    </citation>
    <scope>NUCLEOTIDE SEQUENCE [LARGE SCALE GENOMIC DNA]</scope>
    <source>
        <strain evidence="2 3">KCTC 42655</strain>
    </source>
</reference>
<accession>A0ABV2CNM6</accession>
<dbReference type="Proteomes" id="UP001548590">
    <property type="component" value="Unassembled WGS sequence"/>
</dbReference>
<proteinExistence type="predicted"/>
<organism evidence="2 3">
    <name type="scientific">Uliginosibacterium paludis</name>
    <dbReference type="NCBI Taxonomy" id="1615952"/>
    <lineage>
        <taxon>Bacteria</taxon>
        <taxon>Pseudomonadati</taxon>
        <taxon>Pseudomonadota</taxon>
        <taxon>Betaproteobacteria</taxon>
        <taxon>Rhodocyclales</taxon>
        <taxon>Zoogloeaceae</taxon>
        <taxon>Uliginosibacterium</taxon>
    </lineage>
</organism>
<keyword evidence="1" id="KW-1133">Transmembrane helix</keyword>
<keyword evidence="1" id="KW-0472">Membrane</keyword>
<sequence length="292" mass="31543">MHTAPASRARMLALPIALIVLAVIAWLPLLDTLSAGYVDAGFKRSATTFAVARSLNAGISFLQSTTVNVSIPLLGSGGSIAPGELLDPLNDMVEDFSNIMLFITAAFALQKLLLVMGASSLLPLLLSAGAALVAACAWQGWRVPRPLLSALLVLLMARFGLPLAAIGSDLAWSRFMQQDYSNATQALDRGAHQVDSLRSQMSAAKPAAEQERSTFDRIMRGLHEAGEVLSSPLQSAKQLYETLRSQADQWVNHMIHLIVYFLMQALLIPLLLFWAMARTLRMAFAAAKADAR</sequence>
<keyword evidence="1" id="KW-0812">Transmembrane</keyword>
<feature type="transmembrane region" description="Helical" evidence="1">
    <location>
        <begin position="12"/>
        <end position="29"/>
    </location>
</feature>
<feature type="transmembrane region" description="Helical" evidence="1">
    <location>
        <begin position="121"/>
        <end position="141"/>
    </location>
</feature>
<keyword evidence="3" id="KW-1185">Reference proteome</keyword>
<name>A0ABV2CNM6_9RHOO</name>
<evidence type="ECO:0000256" key="1">
    <source>
        <dbReference type="SAM" id="Phobius"/>
    </source>
</evidence>
<dbReference type="EMBL" id="JBEWLZ010000003">
    <property type="protein sequence ID" value="MET1489495.1"/>
    <property type="molecule type" value="Genomic_DNA"/>
</dbReference>
<gene>
    <name evidence="2" type="ORF">ABVT11_06620</name>
</gene>
<feature type="transmembrane region" description="Helical" evidence="1">
    <location>
        <begin position="147"/>
        <end position="166"/>
    </location>
</feature>
<dbReference type="RefSeq" id="WP_345925380.1">
    <property type="nucleotide sequence ID" value="NZ_JBDIVF010000002.1"/>
</dbReference>
<evidence type="ECO:0000313" key="2">
    <source>
        <dbReference type="EMBL" id="MET1489495.1"/>
    </source>
</evidence>
<protein>
    <submittedName>
        <fullName evidence="2">Uncharacterized protein</fullName>
    </submittedName>
</protein>
<evidence type="ECO:0000313" key="3">
    <source>
        <dbReference type="Proteomes" id="UP001548590"/>
    </source>
</evidence>
<comment type="caution">
    <text evidence="2">The sequence shown here is derived from an EMBL/GenBank/DDBJ whole genome shotgun (WGS) entry which is preliminary data.</text>
</comment>